<dbReference type="RefSeq" id="WP_195876443.1">
    <property type="nucleotide sequence ID" value="NZ_JADOEL010000018.1"/>
</dbReference>
<dbReference type="Pfam" id="PF04932">
    <property type="entry name" value="Wzy_C"/>
    <property type="match status" value="1"/>
</dbReference>
<name>A0ABS0EX20_9BURK</name>
<feature type="transmembrane region" description="Helical" evidence="5">
    <location>
        <begin position="96"/>
        <end position="114"/>
    </location>
</feature>
<reference evidence="7 8" key="1">
    <citation type="submission" date="2020-11" db="EMBL/GenBank/DDBJ databases">
        <title>WGS of Herminiimonas contaminans strain Marseille-Q4544 isolated from planarians Schmidtea mediterranea.</title>
        <authorList>
            <person name="Kangale L."/>
        </authorList>
    </citation>
    <scope>NUCLEOTIDE SEQUENCE [LARGE SCALE GENOMIC DNA]</scope>
    <source>
        <strain evidence="7 8">Marseille-Q4544</strain>
    </source>
</reference>
<keyword evidence="2 5" id="KW-0812">Transmembrane</keyword>
<evidence type="ECO:0000256" key="5">
    <source>
        <dbReference type="SAM" id="Phobius"/>
    </source>
</evidence>
<dbReference type="PANTHER" id="PTHR37422">
    <property type="entry name" value="TEICHURONIC ACID BIOSYNTHESIS PROTEIN TUAE"/>
    <property type="match status" value="1"/>
</dbReference>
<organism evidence="7 8">
    <name type="scientific">Herminiimonas contaminans</name>
    <dbReference type="NCBI Taxonomy" id="1111140"/>
    <lineage>
        <taxon>Bacteria</taxon>
        <taxon>Pseudomonadati</taxon>
        <taxon>Pseudomonadota</taxon>
        <taxon>Betaproteobacteria</taxon>
        <taxon>Burkholderiales</taxon>
        <taxon>Oxalobacteraceae</taxon>
        <taxon>Herminiimonas</taxon>
    </lineage>
</organism>
<evidence type="ECO:0000256" key="1">
    <source>
        <dbReference type="ARBA" id="ARBA00004141"/>
    </source>
</evidence>
<accession>A0ABS0EX20</accession>
<evidence type="ECO:0000259" key="6">
    <source>
        <dbReference type="Pfam" id="PF04932"/>
    </source>
</evidence>
<feature type="transmembrane region" description="Helical" evidence="5">
    <location>
        <begin position="240"/>
        <end position="258"/>
    </location>
</feature>
<protein>
    <submittedName>
        <fullName evidence="7">O-antigen ligase family protein</fullName>
    </submittedName>
</protein>
<proteinExistence type="predicted"/>
<feature type="domain" description="O-antigen ligase-related" evidence="6">
    <location>
        <begin position="198"/>
        <end position="360"/>
    </location>
</feature>
<dbReference type="PANTHER" id="PTHR37422:SF13">
    <property type="entry name" value="LIPOPOLYSACCHARIDE BIOSYNTHESIS PROTEIN PA4999-RELATED"/>
    <property type="match status" value="1"/>
</dbReference>
<comment type="subcellular location">
    <subcellularLocation>
        <location evidence="1">Membrane</location>
        <topology evidence="1">Multi-pass membrane protein</topology>
    </subcellularLocation>
</comment>
<feature type="transmembrane region" description="Helical" evidence="5">
    <location>
        <begin position="405"/>
        <end position="425"/>
    </location>
</feature>
<dbReference type="InterPro" id="IPR007016">
    <property type="entry name" value="O-antigen_ligase-rel_domated"/>
</dbReference>
<comment type="caution">
    <text evidence="7">The sequence shown here is derived from an EMBL/GenBank/DDBJ whole genome shotgun (WGS) entry which is preliminary data.</text>
</comment>
<evidence type="ECO:0000313" key="7">
    <source>
        <dbReference type="EMBL" id="MBF8179395.1"/>
    </source>
</evidence>
<evidence type="ECO:0000256" key="3">
    <source>
        <dbReference type="ARBA" id="ARBA00022989"/>
    </source>
</evidence>
<feature type="transmembrane region" description="Helical" evidence="5">
    <location>
        <begin position="12"/>
        <end position="29"/>
    </location>
</feature>
<dbReference type="GO" id="GO:0016874">
    <property type="term" value="F:ligase activity"/>
    <property type="evidence" value="ECO:0007669"/>
    <property type="project" value="UniProtKB-KW"/>
</dbReference>
<keyword evidence="8" id="KW-1185">Reference proteome</keyword>
<feature type="transmembrane region" description="Helical" evidence="5">
    <location>
        <begin position="35"/>
        <end position="52"/>
    </location>
</feature>
<evidence type="ECO:0000256" key="2">
    <source>
        <dbReference type="ARBA" id="ARBA00022692"/>
    </source>
</evidence>
<dbReference type="Proteomes" id="UP000657372">
    <property type="component" value="Unassembled WGS sequence"/>
</dbReference>
<dbReference type="InterPro" id="IPR051533">
    <property type="entry name" value="WaaL-like"/>
</dbReference>
<feature type="transmembrane region" description="Helical" evidence="5">
    <location>
        <begin position="212"/>
        <end position="228"/>
    </location>
</feature>
<feature type="transmembrane region" description="Helical" evidence="5">
    <location>
        <begin position="162"/>
        <end position="181"/>
    </location>
</feature>
<evidence type="ECO:0000313" key="8">
    <source>
        <dbReference type="Proteomes" id="UP000657372"/>
    </source>
</evidence>
<feature type="transmembrane region" description="Helical" evidence="5">
    <location>
        <begin position="353"/>
        <end position="372"/>
    </location>
</feature>
<dbReference type="EMBL" id="JADOEL010000018">
    <property type="protein sequence ID" value="MBF8179395.1"/>
    <property type="molecule type" value="Genomic_DNA"/>
</dbReference>
<feature type="transmembrane region" description="Helical" evidence="5">
    <location>
        <begin position="64"/>
        <end position="90"/>
    </location>
</feature>
<keyword evidence="3 5" id="KW-1133">Transmembrane helix</keyword>
<evidence type="ECO:0000256" key="4">
    <source>
        <dbReference type="ARBA" id="ARBA00023136"/>
    </source>
</evidence>
<gene>
    <name evidence="7" type="ORF">IXC47_17065</name>
</gene>
<keyword evidence="7" id="KW-0436">Ligase</keyword>
<sequence length="431" mass="47306">MSIHTHDSRNPHFFKNASFYILAGLIALGPLNSKILGAAWLFFWVFGFWIAFKTRNTPSHTSSIAATVTSTWFKSCVLALALTGICILLSRQGSDTLNAPLRILLAATAAFFLARRGAISSYLRRILLHAIALACLLAFAWTVFLTFQDPSVVVRNSLATNAIPWAVVISFYTALLLPAALSEQDSMVRRRLWLFGAGCGIGAILLSQSRGAFLIIPWCCLVYAWFWYRNGTHHASIHRAFLMLFGAVAIVLASAWFMPGDVLRMHQAVHDISEARTSENYNTSMGARLYLWGMAVEGIRESPWIGIGSIERMRRIKHAGEGESAEVQAKLHEVRSLGHVHNQYLHSALDGGVIGLASFLALLIGMAVAIFHMRRTAPIAAWQLGGVLFMHATASLTNVNFAHNYYATALALAVVLPLLTASHNATKTRSS</sequence>
<feature type="transmembrane region" description="Helical" evidence="5">
    <location>
        <begin position="188"/>
        <end position="206"/>
    </location>
</feature>
<feature type="transmembrane region" description="Helical" evidence="5">
    <location>
        <begin position="126"/>
        <end position="147"/>
    </location>
</feature>
<keyword evidence="4 5" id="KW-0472">Membrane</keyword>